<dbReference type="EMBL" id="CAMXCT030006611">
    <property type="protein sequence ID" value="CAL4804256.1"/>
    <property type="molecule type" value="Genomic_DNA"/>
</dbReference>
<feature type="transmembrane region" description="Helical" evidence="1">
    <location>
        <begin position="40"/>
        <end position="68"/>
    </location>
</feature>
<evidence type="ECO:0000256" key="1">
    <source>
        <dbReference type="SAM" id="Phobius"/>
    </source>
</evidence>
<gene>
    <name evidence="2" type="ORF">C1SCF055_LOCUS41626</name>
</gene>
<dbReference type="EMBL" id="CAMXCT010006611">
    <property type="protein sequence ID" value="CAI4016944.1"/>
    <property type="molecule type" value="Genomic_DNA"/>
</dbReference>
<protein>
    <submittedName>
        <fullName evidence="2">Uncharacterized protein</fullName>
    </submittedName>
</protein>
<dbReference type="AlphaFoldDB" id="A0A9P1DV83"/>
<keyword evidence="1" id="KW-1133">Transmembrane helix</keyword>
<keyword evidence="4" id="KW-1185">Reference proteome</keyword>
<name>A0A9P1DV83_9DINO</name>
<evidence type="ECO:0000313" key="3">
    <source>
        <dbReference type="EMBL" id="CAL4804256.1"/>
    </source>
</evidence>
<evidence type="ECO:0000313" key="4">
    <source>
        <dbReference type="Proteomes" id="UP001152797"/>
    </source>
</evidence>
<reference evidence="3 4" key="2">
    <citation type="submission" date="2024-05" db="EMBL/GenBank/DDBJ databases">
        <authorList>
            <person name="Chen Y."/>
            <person name="Shah S."/>
            <person name="Dougan E. K."/>
            <person name="Thang M."/>
            <person name="Chan C."/>
        </authorList>
    </citation>
    <scope>NUCLEOTIDE SEQUENCE [LARGE SCALE GENOMIC DNA]</scope>
</reference>
<accession>A0A9P1DV83</accession>
<dbReference type="EMBL" id="CAMXCT020006611">
    <property type="protein sequence ID" value="CAL1170319.1"/>
    <property type="molecule type" value="Genomic_DNA"/>
</dbReference>
<keyword evidence="1" id="KW-0472">Membrane</keyword>
<proteinExistence type="predicted"/>
<evidence type="ECO:0000313" key="2">
    <source>
        <dbReference type="EMBL" id="CAI4016944.1"/>
    </source>
</evidence>
<dbReference type="Proteomes" id="UP001152797">
    <property type="component" value="Unassembled WGS sequence"/>
</dbReference>
<organism evidence="2">
    <name type="scientific">Cladocopium goreaui</name>
    <dbReference type="NCBI Taxonomy" id="2562237"/>
    <lineage>
        <taxon>Eukaryota</taxon>
        <taxon>Sar</taxon>
        <taxon>Alveolata</taxon>
        <taxon>Dinophyceae</taxon>
        <taxon>Suessiales</taxon>
        <taxon>Symbiodiniaceae</taxon>
        <taxon>Cladocopium</taxon>
    </lineage>
</organism>
<reference evidence="2" key="1">
    <citation type="submission" date="2022-10" db="EMBL/GenBank/DDBJ databases">
        <authorList>
            <person name="Chen Y."/>
            <person name="Dougan E. K."/>
            <person name="Chan C."/>
            <person name="Rhodes N."/>
            <person name="Thang M."/>
        </authorList>
    </citation>
    <scope>NUCLEOTIDE SEQUENCE</scope>
</reference>
<keyword evidence="1" id="KW-0812">Transmembrane</keyword>
<sequence length="133" mass="14113">MKFTVAMTATCATVMALKQQRLTFGPEEVPVEAAWGHRSVVSTVHGLTLLLALAAISTMAIGLGMFYYQVVSDAEALLKTRTRKFGDSNAEGACCDATYGGALLDPSQAKFKGKLKDCVNNGLTQPRTILVAA</sequence>
<comment type="caution">
    <text evidence="2">The sequence shown here is derived from an EMBL/GenBank/DDBJ whole genome shotgun (WGS) entry which is preliminary data.</text>
</comment>